<dbReference type="Proteomes" id="UP001281614">
    <property type="component" value="Unassembled WGS sequence"/>
</dbReference>
<gene>
    <name evidence="2" type="ORF">CKAH01_10444</name>
</gene>
<proteinExistence type="predicted"/>
<dbReference type="EMBL" id="VYYT01000832">
    <property type="protein sequence ID" value="KAK2729131.1"/>
    <property type="molecule type" value="Genomic_DNA"/>
</dbReference>
<keyword evidence="3" id="KW-1185">Reference proteome</keyword>
<reference evidence="2" key="1">
    <citation type="submission" date="2023-02" db="EMBL/GenBank/DDBJ databases">
        <title>Colletotrichum kahawae CIFC_Que2 genome sequencing and assembly.</title>
        <authorList>
            <person name="Baroncelli R."/>
        </authorList>
    </citation>
    <scope>NUCLEOTIDE SEQUENCE</scope>
    <source>
        <strain evidence="2">CIFC_Que2</strain>
    </source>
</reference>
<comment type="caution">
    <text evidence="2">The sequence shown here is derived from an EMBL/GenBank/DDBJ whole genome shotgun (WGS) entry which is preliminary data.</text>
</comment>
<evidence type="ECO:0000313" key="2">
    <source>
        <dbReference type="EMBL" id="KAK2729131.1"/>
    </source>
</evidence>
<feature type="compositionally biased region" description="Polar residues" evidence="1">
    <location>
        <begin position="80"/>
        <end position="105"/>
    </location>
</feature>
<feature type="compositionally biased region" description="Basic and acidic residues" evidence="1">
    <location>
        <begin position="109"/>
        <end position="118"/>
    </location>
</feature>
<sequence length="278" mass="30064">MQNDLLQTGYQAVGCVKKHTTGKTLGVRHNHGFSGVQWPSGNNHHIAAVGPVAGRKSGQVGEGRRCTVERGRSEGPARSAVQTSRPHAPMTTNSFIPPSAQSTDAMSVPKDERQEWERGEVKLSVLSTGGGDHSTNDFAHAGYNRSKAFGRVLRVSGRGKQGPEPTSLQDQRIHYAQHLSVSFNPLAPRAGPLDFCCVRSWADSQPGIPPVSGGPLQHSSTSFQPPVHLSVSLHGRGVKSPLSITRLSFQSRFHLPRSGIHLKFTDSDRNLTPVARLR</sequence>
<feature type="compositionally biased region" description="Basic and acidic residues" evidence="1">
    <location>
        <begin position="62"/>
        <end position="75"/>
    </location>
</feature>
<accession>A0AAD9XX56</accession>
<feature type="region of interest" description="Disordered" evidence="1">
    <location>
        <begin position="53"/>
        <end position="118"/>
    </location>
</feature>
<name>A0AAD9XX56_COLKA</name>
<dbReference type="AlphaFoldDB" id="A0AAD9XX56"/>
<protein>
    <submittedName>
        <fullName evidence="2">Uncharacterized protein</fullName>
    </submittedName>
</protein>
<evidence type="ECO:0000256" key="1">
    <source>
        <dbReference type="SAM" id="MobiDB-lite"/>
    </source>
</evidence>
<evidence type="ECO:0000313" key="3">
    <source>
        <dbReference type="Proteomes" id="UP001281614"/>
    </source>
</evidence>
<organism evidence="2 3">
    <name type="scientific">Colletotrichum kahawae</name>
    <name type="common">Coffee berry disease fungus</name>
    <dbReference type="NCBI Taxonomy" id="34407"/>
    <lineage>
        <taxon>Eukaryota</taxon>
        <taxon>Fungi</taxon>
        <taxon>Dikarya</taxon>
        <taxon>Ascomycota</taxon>
        <taxon>Pezizomycotina</taxon>
        <taxon>Sordariomycetes</taxon>
        <taxon>Hypocreomycetidae</taxon>
        <taxon>Glomerellales</taxon>
        <taxon>Glomerellaceae</taxon>
        <taxon>Colletotrichum</taxon>
        <taxon>Colletotrichum gloeosporioides species complex</taxon>
    </lineage>
</organism>